<name>A0A379F3H4_9BACT</name>
<evidence type="ECO:0000313" key="2">
    <source>
        <dbReference type="EMBL" id="RAS45744.1"/>
    </source>
</evidence>
<dbReference type="GeneID" id="78571470"/>
<protein>
    <submittedName>
        <fullName evidence="2">Uncharacterized protein DUF4252</fullName>
    </submittedName>
</protein>
<accession>A0A379F3H4</accession>
<organism evidence="3 5">
    <name type="scientific">Prevotella pallens</name>
    <dbReference type="NCBI Taxonomy" id="60133"/>
    <lineage>
        <taxon>Bacteria</taxon>
        <taxon>Pseudomonadati</taxon>
        <taxon>Bacteroidota</taxon>
        <taxon>Bacteroidia</taxon>
        <taxon>Bacteroidales</taxon>
        <taxon>Prevotellaceae</taxon>
        <taxon>Prevotella</taxon>
    </lineage>
</organism>
<reference evidence="3 5" key="2">
    <citation type="submission" date="2018-06" db="EMBL/GenBank/DDBJ databases">
        <authorList>
            <consortium name="Pathogen Informatics"/>
            <person name="Doyle S."/>
        </authorList>
    </citation>
    <scope>NUCLEOTIDE SEQUENCE [LARGE SCALE GENOMIC DNA]</scope>
    <source>
        <strain evidence="3 5">NCTC13043</strain>
    </source>
</reference>
<feature type="chain" id="PRO_5044586548" evidence="1">
    <location>
        <begin position="22"/>
        <end position="163"/>
    </location>
</feature>
<keyword evidence="4" id="KW-1185">Reference proteome</keyword>
<dbReference type="Proteomes" id="UP000249852">
    <property type="component" value="Unassembled WGS sequence"/>
</dbReference>
<keyword evidence="1" id="KW-0732">Signal</keyword>
<evidence type="ECO:0000313" key="4">
    <source>
        <dbReference type="Proteomes" id="UP000249852"/>
    </source>
</evidence>
<proteinExistence type="predicted"/>
<evidence type="ECO:0000256" key="1">
    <source>
        <dbReference type="SAM" id="SignalP"/>
    </source>
</evidence>
<sequence length="163" mass="18310">MKRLLVIFFLIINCCVLNVTAHTDDDVNSLMTTFKTVKNADYHHIGSLLFTLAKVAVKGEDSSGYDALNYISSIKVLDLSNCSDNVKNKFWTRAKRINDNRYQELVRQSTKDGFTDILVRMKGSVVRELIIVSAGSNDGTLVMIRGKIPLDKLSDVIDSQHKK</sequence>
<dbReference type="Pfam" id="PF14060">
    <property type="entry name" value="DUF4252"/>
    <property type="match status" value="1"/>
</dbReference>
<dbReference type="EMBL" id="UGTP01000001">
    <property type="protein sequence ID" value="SUC13187.1"/>
    <property type="molecule type" value="Genomic_DNA"/>
</dbReference>
<dbReference type="EMBL" id="QLTQ01000009">
    <property type="protein sequence ID" value="RAS45744.1"/>
    <property type="molecule type" value="Genomic_DNA"/>
</dbReference>
<evidence type="ECO:0000313" key="5">
    <source>
        <dbReference type="Proteomes" id="UP000254235"/>
    </source>
</evidence>
<feature type="signal peptide" evidence="1">
    <location>
        <begin position="1"/>
        <end position="21"/>
    </location>
</feature>
<dbReference type="AlphaFoldDB" id="A0A379F3H4"/>
<gene>
    <name evidence="2" type="ORF">BC673_10946</name>
    <name evidence="3" type="ORF">NCTC13043_01812</name>
</gene>
<dbReference type="Proteomes" id="UP000254235">
    <property type="component" value="Unassembled WGS sequence"/>
</dbReference>
<dbReference type="RefSeq" id="WP_006044145.1">
    <property type="nucleotide sequence ID" value="NZ_CAJPLF010000013.1"/>
</dbReference>
<dbReference type="OrthoDB" id="996754at2"/>
<reference evidence="2 4" key="1">
    <citation type="submission" date="2018-06" db="EMBL/GenBank/DDBJ databases">
        <title>Genomic Encyclopedia of Archaeal and Bacterial Type Strains, Phase II (KMG-II): from individual species to whole genera.</title>
        <authorList>
            <person name="Goeker M."/>
        </authorList>
    </citation>
    <scope>NUCLEOTIDE SEQUENCE [LARGE SCALE GENOMIC DNA]</scope>
    <source>
        <strain evidence="2 4">DSM 18710</strain>
    </source>
</reference>
<dbReference type="InterPro" id="IPR025348">
    <property type="entry name" value="DUF4252"/>
</dbReference>
<evidence type="ECO:0000313" key="3">
    <source>
        <dbReference type="EMBL" id="SUC13187.1"/>
    </source>
</evidence>